<proteinExistence type="predicted"/>
<reference evidence="3" key="1">
    <citation type="journal article" date="2019" name="Int. J. Syst. Evol. Microbiol.">
        <title>The Global Catalogue of Microorganisms (GCM) 10K type strain sequencing project: providing services to taxonomists for standard genome sequencing and annotation.</title>
        <authorList>
            <consortium name="The Broad Institute Genomics Platform"/>
            <consortium name="The Broad Institute Genome Sequencing Center for Infectious Disease"/>
            <person name="Wu L."/>
            <person name="Ma J."/>
        </authorList>
    </citation>
    <scope>NUCLEOTIDE SEQUENCE [LARGE SCALE GENOMIC DNA]</scope>
    <source>
        <strain evidence="3">JCM 17441</strain>
    </source>
</reference>
<accession>A0ABP8DJD1</accession>
<dbReference type="Pfam" id="PF22294">
    <property type="entry name" value="DUF6966"/>
    <property type="match status" value="1"/>
</dbReference>
<feature type="domain" description="DUF6966" evidence="1">
    <location>
        <begin position="25"/>
        <end position="71"/>
    </location>
</feature>
<sequence length="94" mass="10433">MTMPTPEALRELLLTMLRLAIGRLRAVGDEHWAEWLQRDHDRIAAGDLSGLAHLRQAFGGMGSINDRYPQDDPEIGTHVAAVYRLASKLTSPRG</sequence>
<dbReference type="Proteomes" id="UP001500620">
    <property type="component" value="Unassembled WGS sequence"/>
</dbReference>
<keyword evidence="3" id="KW-1185">Reference proteome</keyword>
<protein>
    <recommendedName>
        <fullName evidence="1">DUF6966 domain-containing protein</fullName>
    </recommendedName>
</protein>
<organism evidence="2 3">
    <name type="scientific">Dactylosporangium darangshiense</name>
    <dbReference type="NCBI Taxonomy" id="579108"/>
    <lineage>
        <taxon>Bacteria</taxon>
        <taxon>Bacillati</taxon>
        <taxon>Actinomycetota</taxon>
        <taxon>Actinomycetes</taxon>
        <taxon>Micromonosporales</taxon>
        <taxon>Micromonosporaceae</taxon>
        <taxon>Dactylosporangium</taxon>
    </lineage>
</organism>
<evidence type="ECO:0000313" key="3">
    <source>
        <dbReference type="Proteomes" id="UP001500620"/>
    </source>
</evidence>
<evidence type="ECO:0000259" key="1">
    <source>
        <dbReference type="Pfam" id="PF22294"/>
    </source>
</evidence>
<comment type="caution">
    <text evidence="2">The sequence shown here is derived from an EMBL/GenBank/DDBJ whole genome shotgun (WGS) entry which is preliminary data.</text>
</comment>
<name>A0ABP8DJD1_9ACTN</name>
<dbReference type="InterPro" id="IPR054239">
    <property type="entry name" value="DUF6966"/>
</dbReference>
<dbReference type="EMBL" id="BAABAT010000027">
    <property type="protein sequence ID" value="GAA4257532.1"/>
    <property type="molecule type" value="Genomic_DNA"/>
</dbReference>
<dbReference type="RefSeq" id="WP_345134501.1">
    <property type="nucleotide sequence ID" value="NZ_BAABAT010000027.1"/>
</dbReference>
<gene>
    <name evidence="2" type="ORF">GCM10022255_074700</name>
</gene>
<evidence type="ECO:0000313" key="2">
    <source>
        <dbReference type="EMBL" id="GAA4257532.1"/>
    </source>
</evidence>